<dbReference type="Pfam" id="PF00109">
    <property type="entry name" value="ketoacyl-synt"/>
    <property type="match status" value="1"/>
</dbReference>
<dbReference type="GO" id="GO:0005829">
    <property type="term" value="C:cytosol"/>
    <property type="evidence" value="ECO:0007669"/>
    <property type="project" value="TreeGrafter"/>
</dbReference>
<dbReference type="PANTHER" id="PTHR11712:SF336">
    <property type="entry name" value="3-OXOACYL-[ACYL-CARRIER-PROTEIN] SYNTHASE, MITOCHONDRIAL"/>
    <property type="match status" value="1"/>
</dbReference>
<dbReference type="PANTHER" id="PTHR11712">
    <property type="entry name" value="POLYKETIDE SYNTHASE-RELATED"/>
    <property type="match status" value="1"/>
</dbReference>
<gene>
    <name evidence="3" type="ORF">SAMN06265171_107206</name>
</gene>
<keyword evidence="1" id="KW-0808">Transferase</keyword>
<organism evidence="3 4">
    <name type="scientific">Chryseobacterium rhizoplanae</name>
    <dbReference type="NCBI Taxonomy" id="1609531"/>
    <lineage>
        <taxon>Bacteria</taxon>
        <taxon>Pseudomonadati</taxon>
        <taxon>Bacteroidota</taxon>
        <taxon>Flavobacteriia</taxon>
        <taxon>Flavobacteriales</taxon>
        <taxon>Weeksellaceae</taxon>
        <taxon>Chryseobacterium group</taxon>
        <taxon>Chryseobacterium</taxon>
    </lineage>
</organism>
<evidence type="ECO:0000259" key="2">
    <source>
        <dbReference type="Pfam" id="PF00109"/>
    </source>
</evidence>
<name>A0A521EBY4_9FLAO</name>
<proteinExistence type="predicted"/>
<dbReference type="InterPro" id="IPR014030">
    <property type="entry name" value="Ketoacyl_synth_N"/>
</dbReference>
<protein>
    <submittedName>
        <fullName evidence="3">3-oxoacyl-(Acyl-carrier-protein) synthase</fullName>
    </submittedName>
</protein>
<dbReference type="GO" id="GO:0004315">
    <property type="term" value="F:3-oxoacyl-[acyl-carrier-protein] synthase activity"/>
    <property type="evidence" value="ECO:0007669"/>
    <property type="project" value="TreeGrafter"/>
</dbReference>
<dbReference type="Proteomes" id="UP000316916">
    <property type="component" value="Unassembled WGS sequence"/>
</dbReference>
<feature type="domain" description="Beta-ketoacyl synthase-like N-terminal" evidence="2">
    <location>
        <begin position="46"/>
        <end position="216"/>
    </location>
</feature>
<dbReference type="InterPro" id="IPR016039">
    <property type="entry name" value="Thiolase-like"/>
</dbReference>
<dbReference type="RefSeq" id="WP_142718908.1">
    <property type="nucleotide sequence ID" value="NZ_FXTC01000007.1"/>
</dbReference>
<dbReference type="EMBL" id="FXTC01000007">
    <property type="protein sequence ID" value="SMO81458.1"/>
    <property type="molecule type" value="Genomic_DNA"/>
</dbReference>
<evidence type="ECO:0000313" key="3">
    <source>
        <dbReference type="EMBL" id="SMO81458.1"/>
    </source>
</evidence>
<dbReference type="AlphaFoldDB" id="A0A521EBY4"/>
<dbReference type="InterPro" id="IPR000794">
    <property type="entry name" value="Beta-ketoacyl_synthase"/>
</dbReference>
<evidence type="ECO:0000256" key="1">
    <source>
        <dbReference type="ARBA" id="ARBA00022679"/>
    </source>
</evidence>
<sequence length="353" mass="38999">MSAVYINSASCISVQDTLNENILQNLTPENSSNIIKAIEPNYKEFIPPAMIRRMSKTVKMSSVASHYALKEAGIDQPDAIIVGTGMGCSQDSEKFLKNVIDNHEEFLTPTFFIQSTHNTVAGQIALGLQCHAYNFTYVNTSSSLEFSLLDAQLQINDGEAENVLVGSTDEQTVRTMELYCLNNTIKKEADLPADYLHSTTNGVVWGEGASFFVVGKDKTESSYAKLKNINISNKVELDEVQDCIQNFLAKNNLSTGDIDAVILGFSGDADSDVYYSKAMDLFPNSSLLYYKHLSGEFNTASGFSTFIACHILKEQQIPEVMMINAEKKESIKNVLLYNHLAGHDHSLVLLEKV</sequence>
<dbReference type="SUPFAM" id="SSF53901">
    <property type="entry name" value="Thiolase-like"/>
    <property type="match status" value="1"/>
</dbReference>
<reference evidence="3 4" key="1">
    <citation type="submission" date="2017-05" db="EMBL/GenBank/DDBJ databases">
        <authorList>
            <person name="Varghese N."/>
            <person name="Submissions S."/>
        </authorList>
    </citation>
    <scope>NUCLEOTIDE SEQUENCE [LARGE SCALE GENOMIC DNA]</scope>
    <source>
        <strain evidence="3 4">DSM 29371</strain>
    </source>
</reference>
<dbReference type="GO" id="GO:0006633">
    <property type="term" value="P:fatty acid biosynthetic process"/>
    <property type="evidence" value="ECO:0007669"/>
    <property type="project" value="TreeGrafter"/>
</dbReference>
<dbReference type="Gene3D" id="3.40.47.10">
    <property type="match status" value="1"/>
</dbReference>
<keyword evidence="4" id="KW-1185">Reference proteome</keyword>
<accession>A0A521EBY4</accession>
<evidence type="ECO:0000313" key="4">
    <source>
        <dbReference type="Proteomes" id="UP000316916"/>
    </source>
</evidence>